<dbReference type="InterPro" id="IPR011330">
    <property type="entry name" value="Glyco_hydro/deAcase_b/a-brl"/>
</dbReference>
<dbReference type="GO" id="GO:0005886">
    <property type="term" value="C:plasma membrane"/>
    <property type="evidence" value="ECO:0007669"/>
    <property type="project" value="UniProtKB-SubCell"/>
</dbReference>
<dbReference type="InterPro" id="IPR002509">
    <property type="entry name" value="NODB_dom"/>
</dbReference>
<keyword evidence="4" id="KW-0325">Glycoprotein</keyword>
<dbReference type="PANTHER" id="PTHR46471:SF2">
    <property type="entry name" value="CHITIN DEACETYLASE-RELATED"/>
    <property type="match status" value="1"/>
</dbReference>
<evidence type="ECO:0000256" key="7">
    <source>
        <dbReference type="ARBA" id="ARBA00022801"/>
    </source>
</evidence>
<evidence type="ECO:0000256" key="6">
    <source>
        <dbReference type="ARBA" id="ARBA00022729"/>
    </source>
</evidence>
<organism evidence="14 15">
    <name type="scientific">Schizopora paradoxa</name>
    <dbReference type="NCBI Taxonomy" id="27342"/>
    <lineage>
        <taxon>Eukaryota</taxon>
        <taxon>Fungi</taxon>
        <taxon>Dikarya</taxon>
        <taxon>Basidiomycota</taxon>
        <taxon>Agaricomycotina</taxon>
        <taxon>Agaricomycetes</taxon>
        <taxon>Hymenochaetales</taxon>
        <taxon>Schizoporaceae</taxon>
        <taxon>Schizopora</taxon>
    </lineage>
</organism>
<dbReference type="InParanoid" id="A0A0H2SK07"/>
<evidence type="ECO:0000256" key="1">
    <source>
        <dbReference type="ARBA" id="ARBA00001941"/>
    </source>
</evidence>
<dbReference type="OrthoDB" id="2125469at2759"/>
<dbReference type="SUPFAM" id="SSF88713">
    <property type="entry name" value="Glycoside hydrolase/deacetylase"/>
    <property type="match status" value="1"/>
</dbReference>
<keyword evidence="7 14" id="KW-0378">Hydrolase</keyword>
<keyword evidence="3" id="KW-1003">Cell membrane</keyword>
<evidence type="ECO:0000256" key="12">
    <source>
        <dbReference type="SAM" id="SignalP"/>
    </source>
</evidence>
<dbReference type="Pfam" id="PF01522">
    <property type="entry name" value="Polysacc_deac_1"/>
    <property type="match status" value="1"/>
</dbReference>
<evidence type="ECO:0000256" key="9">
    <source>
        <dbReference type="ARBA" id="ARBA00023277"/>
    </source>
</evidence>
<name>A0A0H2SK07_9AGAM</name>
<keyword evidence="8" id="KW-0472">Membrane</keyword>
<evidence type="ECO:0000256" key="2">
    <source>
        <dbReference type="ARBA" id="ARBA00004609"/>
    </source>
</evidence>
<feature type="signal peptide" evidence="12">
    <location>
        <begin position="1"/>
        <end position="19"/>
    </location>
</feature>
<evidence type="ECO:0000256" key="10">
    <source>
        <dbReference type="ARBA" id="ARBA00023288"/>
    </source>
</evidence>
<evidence type="ECO:0000256" key="5">
    <source>
        <dbReference type="ARBA" id="ARBA00022723"/>
    </source>
</evidence>
<keyword evidence="10" id="KW-0449">Lipoprotein</keyword>
<comment type="subcellular location">
    <subcellularLocation>
        <location evidence="2">Cell membrane</location>
        <topology evidence="2">Lipid-anchor</topology>
        <topology evidence="2">GPI-anchor</topology>
    </subcellularLocation>
</comment>
<keyword evidence="9" id="KW-0119">Carbohydrate metabolism</keyword>
<dbReference type="PANTHER" id="PTHR46471">
    <property type="entry name" value="CHITIN DEACETYLASE"/>
    <property type="match status" value="1"/>
</dbReference>
<keyword evidence="11" id="KW-0961">Cell wall biogenesis/degradation</keyword>
<dbReference type="GO" id="GO:0016810">
    <property type="term" value="F:hydrolase activity, acting on carbon-nitrogen (but not peptide) bonds"/>
    <property type="evidence" value="ECO:0007669"/>
    <property type="project" value="InterPro"/>
</dbReference>
<evidence type="ECO:0000313" key="14">
    <source>
        <dbReference type="EMBL" id="KLO17396.1"/>
    </source>
</evidence>
<evidence type="ECO:0000259" key="13">
    <source>
        <dbReference type="PROSITE" id="PS51677"/>
    </source>
</evidence>
<reference evidence="14 15" key="1">
    <citation type="submission" date="2015-04" db="EMBL/GenBank/DDBJ databases">
        <title>Complete genome sequence of Schizopora paradoxa KUC8140, a cosmopolitan wood degrader in East Asia.</title>
        <authorList>
            <consortium name="DOE Joint Genome Institute"/>
            <person name="Min B."/>
            <person name="Park H."/>
            <person name="Jang Y."/>
            <person name="Kim J.-J."/>
            <person name="Kim K.H."/>
            <person name="Pangilinan J."/>
            <person name="Lipzen A."/>
            <person name="Riley R."/>
            <person name="Grigoriev I.V."/>
            <person name="Spatafora J.W."/>
            <person name="Choi I.-G."/>
        </authorList>
    </citation>
    <scope>NUCLEOTIDE SEQUENCE [LARGE SCALE GENOMIC DNA]</scope>
    <source>
        <strain evidence="14 15">KUC8140</strain>
    </source>
</reference>
<protein>
    <submittedName>
        <fullName evidence="14">Glycoside hydrolase/deacetylase</fullName>
    </submittedName>
</protein>
<evidence type="ECO:0000256" key="11">
    <source>
        <dbReference type="ARBA" id="ARBA00023316"/>
    </source>
</evidence>
<evidence type="ECO:0000313" key="15">
    <source>
        <dbReference type="Proteomes" id="UP000053477"/>
    </source>
</evidence>
<feature type="domain" description="NodB homology" evidence="13">
    <location>
        <begin position="48"/>
        <end position="233"/>
    </location>
</feature>
<feature type="chain" id="PRO_5005202538" evidence="12">
    <location>
        <begin position="20"/>
        <end position="259"/>
    </location>
</feature>
<dbReference type="EMBL" id="KQ085905">
    <property type="protein sequence ID" value="KLO17396.1"/>
    <property type="molecule type" value="Genomic_DNA"/>
</dbReference>
<proteinExistence type="predicted"/>
<keyword evidence="5" id="KW-0479">Metal-binding</keyword>
<dbReference type="GO" id="GO:0098552">
    <property type="term" value="C:side of membrane"/>
    <property type="evidence" value="ECO:0007669"/>
    <property type="project" value="UniProtKB-KW"/>
</dbReference>
<dbReference type="GO" id="GO:0005975">
    <property type="term" value="P:carbohydrate metabolic process"/>
    <property type="evidence" value="ECO:0007669"/>
    <property type="project" value="InterPro"/>
</dbReference>
<dbReference type="Gene3D" id="3.20.20.370">
    <property type="entry name" value="Glycoside hydrolase/deacetylase"/>
    <property type="match status" value="1"/>
</dbReference>
<evidence type="ECO:0000256" key="4">
    <source>
        <dbReference type="ARBA" id="ARBA00022622"/>
    </source>
</evidence>
<dbReference type="STRING" id="27342.A0A0H2SK07"/>
<sequence length="259" mass="28783">MFARFSSFVTFVYISLAVATPLPDPSPEIELIERASLATVYSSCKAANTVALTFDDGPYIYETQISDLLTKNGIKGTFFVNGNNYDCIYDDRQINSLKHAYAAGHLVASHTWAHKDLSTLSFDQIHDEMWRVEQALSRILGVSTAWMRPPYGNYNDLVRQVAKQRNQSLVLWDFDSGDSTGSTVQQSEDAYKQLANQHPSNVLALNHETYKTTADSVLPYTIKTLKAKGYKFATVAECLGLPAYHSTGTPGKKDGSWTC</sequence>
<keyword evidence="6 12" id="KW-0732">Signal</keyword>
<keyword evidence="4" id="KW-0336">GPI-anchor</keyword>
<dbReference type="GO" id="GO:0071555">
    <property type="term" value="P:cell wall organization"/>
    <property type="evidence" value="ECO:0007669"/>
    <property type="project" value="UniProtKB-KW"/>
</dbReference>
<accession>A0A0H2SK07</accession>
<evidence type="ECO:0000256" key="3">
    <source>
        <dbReference type="ARBA" id="ARBA00022475"/>
    </source>
</evidence>
<gene>
    <name evidence="14" type="ORF">SCHPADRAFT_937095</name>
</gene>
<dbReference type="Proteomes" id="UP000053477">
    <property type="component" value="Unassembled WGS sequence"/>
</dbReference>
<dbReference type="AlphaFoldDB" id="A0A0H2SK07"/>
<dbReference type="GO" id="GO:0046872">
    <property type="term" value="F:metal ion binding"/>
    <property type="evidence" value="ECO:0007669"/>
    <property type="project" value="UniProtKB-KW"/>
</dbReference>
<dbReference type="PROSITE" id="PS51677">
    <property type="entry name" value="NODB"/>
    <property type="match status" value="1"/>
</dbReference>
<dbReference type="CDD" id="cd10951">
    <property type="entry name" value="CE4_ClCDA_like"/>
    <property type="match status" value="1"/>
</dbReference>
<comment type="cofactor">
    <cofactor evidence="1">
        <name>Co(2+)</name>
        <dbReference type="ChEBI" id="CHEBI:48828"/>
    </cofactor>
</comment>
<evidence type="ECO:0000256" key="8">
    <source>
        <dbReference type="ARBA" id="ARBA00023136"/>
    </source>
</evidence>
<keyword evidence="15" id="KW-1185">Reference proteome</keyword>